<feature type="compositionally biased region" description="Basic and acidic residues" evidence="2">
    <location>
        <begin position="116"/>
        <end position="137"/>
    </location>
</feature>
<comment type="caution">
    <text evidence="4">The sequence shown here is derived from an EMBL/GenBank/DDBJ whole genome shotgun (WGS) entry which is preliminary data.</text>
</comment>
<feature type="compositionally biased region" description="Basic and acidic residues" evidence="2">
    <location>
        <begin position="237"/>
        <end position="247"/>
    </location>
</feature>
<feature type="region of interest" description="Disordered" evidence="2">
    <location>
        <begin position="269"/>
        <end position="314"/>
    </location>
</feature>
<keyword evidence="1" id="KW-0175">Coiled coil</keyword>
<accession>A0A9N9C6T7</accession>
<evidence type="ECO:0000313" key="5">
    <source>
        <dbReference type="Proteomes" id="UP000789739"/>
    </source>
</evidence>
<feature type="compositionally biased region" description="Polar residues" evidence="2">
    <location>
        <begin position="285"/>
        <end position="294"/>
    </location>
</feature>
<feature type="region of interest" description="Disordered" evidence="2">
    <location>
        <begin position="109"/>
        <end position="144"/>
    </location>
</feature>
<dbReference type="InterPro" id="IPR057464">
    <property type="entry name" value="CCDC174_GRSR"/>
</dbReference>
<organism evidence="4 5">
    <name type="scientific">Paraglomus brasilianum</name>
    <dbReference type="NCBI Taxonomy" id="144538"/>
    <lineage>
        <taxon>Eukaryota</taxon>
        <taxon>Fungi</taxon>
        <taxon>Fungi incertae sedis</taxon>
        <taxon>Mucoromycota</taxon>
        <taxon>Glomeromycotina</taxon>
        <taxon>Glomeromycetes</taxon>
        <taxon>Paraglomerales</taxon>
        <taxon>Paraglomeraceae</taxon>
        <taxon>Paraglomus</taxon>
    </lineage>
</organism>
<feature type="region of interest" description="Disordered" evidence="2">
    <location>
        <begin position="230"/>
        <end position="250"/>
    </location>
</feature>
<dbReference type="Proteomes" id="UP000789739">
    <property type="component" value="Unassembled WGS sequence"/>
</dbReference>
<feature type="domain" description="CCDC174 alpha/beta GRSR" evidence="3">
    <location>
        <begin position="143"/>
        <end position="164"/>
    </location>
</feature>
<dbReference type="Pfam" id="PF25449">
    <property type="entry name" value="CCDC174_GRSR"/>
    <property type="match status" value="1"/>
</dbReference>
<dbReference type="InterPro" id="IPR025066">
    <property type="entry name" value="CCDC174-like"/>
</dbReference>
<evidence type="ECO:0000313" key="4">
    <source>
        <dbReference type="EMBL" id="CAG8588502.1"/>
    </source>
</evidence>
<gene>
    <name evidence="4" type="ORF">PBRASI_LOCUS6997</name>
</gene>
<dbReference type="EMBL" id="CAJVPI010001008">
    <property type="protein sequence ID" value="CAG8588502.1"/>
    <property type="molecule type" value="Genomic_DNA"/>
</dbReference>
<dbReference type="Pfam" id="PF13300">
    <property type="entry name" value="DUF4078"/>
    <property type="match status" value="1"/>
</dbReference>
<evidence type="ECO:0000259" key="3">
    <source>
        <dbReference type="Pfam" id="PF25449"/>
    </source>
</evidence>
<keyword evidence="5" id="KW-1185">Reference proteome</keyword>
<dbReference type="AlphaFoldDB" id="A0A9N9C6T7"/>
<sequence>MPGDDNVINISSASVLDLKAELYKKEEEFKKQKAAAAGQAITSVAKKVTKKEGIWSRQNKGVAERATRDKVVLDEVEGSSLEASRKAMERKAKLYDKLRKHGIEDDTLAEEVLVDFDSKPRDDSSDADEGAEKKDDQSVNDPWVEYVDEFGRTRVVRKSELPEDLPSQSGFSNSSSEDEEDSRIDEEQRRWEQAALSELKSGPTHYYDTREIRTRGVGFYRFSRDEAERQTQMQALKEMRQETEGKRALRQTIKQKRKSLLDERLALIRAHKRQTRSKPADDQHSSNTSMNITDDSGKGGKSVEATSNEVVGPAMDQLVTERAVNELLSNIRRKVESGM</sequence>
<feature type="region of interest" description="Disordered" evidence="2">
    <location>
        <begin position="157"/>
        <end position="190"/>
    </location>
</feature>
<evidence type="ECO:0000256" key="1">
    <source>
        <dbReference type="ARBA" id="ARBA00023054"/>
    </source>
</evidence>
<reference evidence="4" key="1">
    <citation type="submission" date="2021-06" db="EMBL/GenBank/DDBJ databases">
        <authorList>
            <person name="Kallberg Y."/>
            <person name="Tangrot J."/>
            <person name="Rosling A."/>
        </authorList>
    </citation>
    <scope>NUCLEOTIDE SEQUENCE</scope>
    <source>
        <strain evidence="4">BR232B</strain>
    </source>
</reference>
<dbReference type="GO" id="GO:0005634">
    <property type="term" value="C:nucleus"/>
    <property type="evidence" value="ECO:0007669"/>
    <property type="project" value="TreeGrafter"/>
</dbReference>
<evidence type="ECO:0000256" key="2">
    <source>
        <dbReference type="SAM" id="MobiDB-lite"/>
    </source>
</evidence>
<protein>
    <submittedName>
        <fullName evidence="4">5534_t:CDS:1</fullName>
    </submittedName>
</protein>
<proteinExistence type="predicted"/>
<dbReference type="PANTHER" id="PTHR15885">
    <property type="entry name" value="COILED-COIL DOMAIN-CONTAINING PROTEIN 174"/>
    <property type="match status" value="1"/>
</dbReference>
<dbReference type="OrthoDB" id="333551at2759"/>
<name>A0A9N9C6T7_9GLOM</name>
<dbReference type="PANTHER" id="PTHR15885:SF1">
    <property type="entry name" value="COILED-COIL DOMAIN-CONTAINING PROTEIN 174"/>
    <property type="match status" value="1"/>
</dbReference>